<comment type="cofactor">
    <cofactor evidence="1">
        <name>pantetheine 4'-phosphate</name>
        <dbReference type="ChEBI" id="CHEBI:47942"/>
    </cofactor>
</comment>
<dbReference type="InterPro" id="IPR020806">
    <property type="entry name" value="PKS_PP-bd"/>
</dbReference>
<evidence type="ECO:0000256" key="3">
    <source>
        <dbReference type="ARBA" id="ARBA00022450"/>
    </source>
</evidence>
<feature type="region of interest" description="N-terminal hotdog fold" evidence="9">
    <location>
        <begin position="945"/>
        <end position="1070"/>
    </location>
</feature>
<feature type="region of interest" description="Disordered" evidence="10">
    <location>
        <begin position="1795"/>
        <end position="1816"/>
    </location>
</feature>
<dbReference type="RefSeq" id="WP_020866321.1">
    <property type="nucleotide sequence ID" value="NC_022785.1"/>
</dbReference>
<dbReference type="Pfam" id="PF21089">
    <property type="entry name" value="PKS_DH_N"/>
    <property type="match status" value="1"/>
</dbReference>
<dbReference type="SMART" id="SM00826">
    <property type="entry name" value="PKS_DH"/>
    <property type="match status" value="1"/>
</dbReference>
<dbReference type="InterPro" id="IPR016035">
    <property type="entry name" value="Acyl_Trfase/lysoPLipase"/>
</dbReference>
<dbReference type="CDD" id="cd08956">
    <property type="entry name" value="KR_3_FAS_SDR_x"/>
    <property type="match status" value="1"/>
</dbReference>
<feature type="region of interest" description="Disordered" evidence="10">
    <location>
        <begin position="2095"/>
        <end position="2116"/>
    </location>
</feature>
<dbReference type="GO" id="GO:0004315">
    <property type="term" value="F:3-oxoacyl-[acyl-carrier-protein] synthase activity"/>
    <property type="evidence" value="ECO:0007669"/>
    <property type="project" value="InterPro"/>
</dbReference>
<dbReference type="GO" id="GO:0031177">
    <property type="term" value="F:phosphopantetheine binding"/>
    <property type="evidence" value="ECO:0007669"/>
    <property type="project" value="InterPro"/>
</dbReference>
<evidence type="ECO:0000259" key="11">
    <source>
        <dbReference type="PROSITE" id="PS50075"/>
    </source>
</evidence>
<feature type="compositionally biased region" description="Low complexity" evidence="10">
    <location>
        <begin position="482"/>
        <end position="492"/>
    </location>
</feature>
<dbReference type="EMBL" id="QYCY01000002">
    <property type="protein sequence ID" value="RLV74949.1"/>
    <property type="molecule type" value="Genomic_DNA"/>
</dbReference>
<dbReference type="PROSITE" id="PS00012">
    <property type="entry name" value="PHOSPHOPANTETHEINE"/>
    <property type="match status" value="1"/>
</dbReference>
<dbReference type="SUPFAM" id="SSF52151">
    <property type="entry name" value="FabD/lysophospholipase-like"/>
    <property type="match status" value="1"/>
</dbReference>
<dbReference type="InterPro" id="IPR014030">
    <property type="entry name" value="Ketoacyl_synth_N"/>
</dbReference>
<dbReference type="eggNOG" id="COG3321">
    <property type="taxonomic scope" value="Bacteria"/>
</dbReference>
<dbReference type="Gene3D" id="3.40.50.1820">
    <property type="entry name" value="alpha/beta hydrolase"/>
    <property type="match status" value="1"/>
</dbReference>
<dbReference type="SMART" id="SM00827">
    <property type="entry name" value="PKS_AT"/>
    <property type="match status" value="1"/>
</dbReference>
<feature type="region of interest" description="Disordered" evidence="10">
    <location>
        <begin position="463"/>
        <end position="492"/>
    </location>
</feature>
<comment type="pathway">
    <text evidence="2">Antibiotic biosynthesis.</text>
</comment>
<evidence type="ECO:0000256" key="2">
    <source>
        <dbReference type="ARBA" id="ARBA00004792"/>
    </source>
</evidence>
<evidence type="ECO:0000256" key="6">
    <source>
        <dbReference type="ARBA" id="ARBA00023194"/>
    </source>
</evidence>
<dbReference type="SUPFAM" id="SSF51735">
    <property type="entry name" value="NAD(P)-binding Rossmann-fold domains"/>
    <property type="match status" value="2"/>
</dbReference>
<dbReference type="Pfam" id="PF08659">
    <property type="entry name" value="KR"/>
    <property type="match status" value="1"/>
</dbReference>
<evidence type="ECO:0000259" key="13">
    <source>
        <dbReference type="PROSITE" id="PS52019"/>
    </source>
</evidence>
<dbReference type="InterPro" id="IPR014031">
    <property type="entry name" value="Ketoacyl_synth_C"/>
</dbReference>
<dbReference type="InterPro" id="IPR042104">
    <property type="entry name" value="PKS_dehydratase_sf"/>
</dbReference>
<dbReference type="STRING" id="1343740.M271_06470"/>
<dbReference type="InterPro" id="IPR020841">
    <property type="entry name" value="PKS_Beta-ketoAc_synthase_dom"/>
</dbReference>
<dbReference type="InterPro" id="IPR018201">
    <property type="entry name" value="Ketoacyl_synth_AS"/>
</dbReference>
<dbReference type="SMART" id="SM00825">
    <property type="entry name" value="PKS_KS"/>
    <property type="match status" value="1"/>
</dbReference>
<dbReference type="SUPFAM" id="SSF47336">
    <property type="entry name" value="ACP-like"/>
    <property type="match status" value="1"/>
</dbReference>
<dbReference type="PANTHER" id="PTHR43775:SF51">
    <property type="entry name" value="INACTIVE PHENOLPHTHIOCEROL SYNTHESIS POLYKETIDE SYNTHASE TYPE I PKS1-RELATED"/>
    <property type="match status" value="1"/>
</dbReference>
<dbReference type="InterPro" id="IPR049552">
    <property type="entry name" value="PKS_DH_N"/>
</dbReference>
<dbReference type="SUPFAM" id="SSF53474">
    <property type="entry name" value="alpha/beta-Hydrolases"/>
    <property type="match status" value="1"/>
</dbReference>
<dbReference type="SUPFAM" id="SSF55048">
    <property type="entry name" value="Probable ACP-binding domain of malonyl-CoA ACP transacylase"/>
    <property type="match status" value="1"/>
</dbReference>
<dbReference type="InterPro" id="IPR036736">
    <property type="entry name" value="ACP-like_sf"/>
</dbReference>
<dbReference type="InterPro" id="IPR050091">
    <property type="entry name" value="PKS_NRPS_Biosynth_Enz"/>
</dbReference>
<dbReference type="SMART" id="SM00823">
    <property type="entry name" value="PKS_PP"/>
    <property type="match status" value="1"/>
</dbReference>
<keyword evidence="8" id="KW-0012">Acyltransferase</keyword>
<gene>
    <name evidence="14" type="ORF">D3C57_137025</name>
</gene>
<protein>
    <submittedName>
        <fullName evidence="14">Polyketide synthase</fullName>
    </submittedName>
</protein>
<dbReference type="SMART" id="SM01294">
    <property type="entry name" value="PKS_PP_betabranch"/>
    <property type="match status" value="1"/>
</dbReference>
<dbReference type="SMART" id="SM00824">
    <property type="entry name" value="PKS_TE"/>
    <property type="match status" value="1"/>
</dbReference>
<dbReference type="PROSITE" id="PS52004">
    <property type="entry name" value="KS3_2"/>
    <property type="match status" value="1"/>
</dbReference>
<evidence type="ECO:0000256" key="10">
    <source>
        <dbReference type="SAM" id="MobiDB-lite"/>
    </source>
</evidence>
<evidence type="ECO:0000313" key="15">
    <source>
        <dbReference type="Proteomes" id="UP000281594"/>
    </source>
</evidence>
<dbReference type="InterPro" id="IPR057326">
    <property type="entry name" value="KR_dom"/>
</dbReference>
<evidence type="ECO:0000313" key="14">
    <source>
        <dbReference type="EMBL" id="RLV74949.1"/>
    </source>
</evidence>
<dbReference type="PROSITE" id="PS52019">
    <property type="entry name" value="PKS_MFAS_DH"/>
    <property type="match status" value="1"/>
</dbReference>
<feature type="active site" description="Proton donor; for dehydratase activity" evidence="9">
    <location>
        <position position="1143"/>
    </location>
</feature>
<dbReference type="InterPro" id="IPR014043">
    <property type="entry name" value="Acyl_transferase_dom"/>
</dbReference>
<dbReference type="FunFam" id="3.40.47.10:FF:000019">
    <property type="entry name" value="Polyketide synthase type I"/>
    <property type="match status" value="1"/>
</dbReference>
<dbReference type="Gene3D" id="3.40.50.720">
    <property type="entry name" value="NAD(P)-binding Rossmann-like Domain"/>
    <property type="match status" value="1"/>
</dbReference>
<feature type="compositionally biased region" description="Acidic residues" evidence="10">
    <location>
        <begin position="465"/>
        <end position="481"/>
    </location>
</feature>
<dbReference type="InterPro" id="IPR020807">
    <property type="entry name" value="PKS_DH"/>
</dbReference>
<feature type="domain" description="PKS/mFAS DH" evidence="13">
    <location>
        <begin position="945"/>
        <end position="1225"/>
    </location>
</feature>
<dbReference type="Pfam" id="PF00698">
    <property type="entry name" value="Acyl_transf_1"/>
    <property type="match status" value="1"/>
</dbReference>
<comment type="caution">
    <text evidence="14">The sequence shown here is derived from an EMBL/GenBank/DDBJ whole genome shotgun (WGS) entry which is preliminary data.</text>
</comment>
<evidence type="ECO:0000256" key="9">
    <source>
        <dbReference type="PROSITE-ProRule" id="PRU01363"/>
    </source>
</evidence>
<feature type="domain" description="Ketosynthase family 3 (KS3)" evidence="12">
    <location>
        <begin position="32"/>
        <end position="460"/>
    </location>
</feature>
<feature type="compositionally biased region" description="Low complexity" evidence="10">
    <location>
        <begin position="1807"/>
        <end position="1816"/>
    </location>
</feature>
<dbReference type="InterPro" id="IPR049900">
    <property type="entry name" value="PKS_mFAS_DH"/>
</dbReference>
<dbReference type="GO" id="GO:0006633">
    <property type="term" value="P:fatty acid biosynthetic process"/>
    <property type="evidence" value="ECO:0007669"/>
    <property type="project" value="InterPro"/>
</dbReference>
<dbReference type="InterPro" id="IPR016036">
    <property type="entry name" value="Malonyl_transacylase_ACP-bd"/>
</dbReference>
<feature type="domain" description="Carrier" evidence="11">
    <location>
        <begin position="1719"/>
        <end position="1794"/>
    </location>
</feature>
<dbReference type="InterPro" id="IPR006162">
    <property type="entry name" value="Ppantetheine_attach_site"/>
</dbReference>
<feature type="region of interest" description="C-terminal hotdog fold" evidence="9">
    <location>
        <begin position="1082"/>
        <end position="1225"/>
    </location>
</feature>
<dbReference type="GO" id="GO:0004312">
    <property type="term" value="F:fatty acid synthase activity"/>
    <property type="evidence" value="ECO:0007669"/>
    <property type="project" value="TreeGrafter"/>
</dbReference>
<dbReference type="Pfam" id="PF00550">
    <property type="entry name" value="PP-binding"/>
    <property type="match status" value="1"/>
</dbReference>
<dbReference type="Pfam" id="PF08990">
    <property type="entry name" value="Docking"/>
    <property type="match status" value="1"/>
</dbReference>
<dbReference type="InterPro" id="IPR049551">
    <property type="entry name" value="PKS_DH_C"/>
</dbReference>
<dbReference type="Gene3D" id="1.10.1200.10">
    <property type="entry name" value="ACP-like"/>
    <property type="match status" value="1"/>
</dbReference>
<evidence type="ECO:0000256" key="5">
    <source>
        <dbReference type="ARBA" id="ARBA00022679"/>
    </source>
</evidence>
<dbReference type="KEGG" id="src:M271_06470"/>
<evidence type="ECO:0000256" key="1">
    <source>
        <dbReference type="ARBA" id="ARBA00001957"/>
    </source>
</evidence>
<dbReference type="InterPro" id="IPR029058">
    <property type="entry name" value="AB_hydrolase_fold"/>
</dbReference>
<keyword evidence="6" id="KW-0045">Antibiotic biosynthesis</keyword>
<dbReference type="CDD" id="cd00833">
    <property type="entry name" value="PKS"/>
    <property type="match status" value="1"/>
</dbReference>
<dbReference type="InterPro" id="IPR001227">
    <property type="entry name" value="Ac_transferase_dom_sf"/>
</dbReference>
<evidence type="ECO:0000256" key="7">
    <source>
        <dbReference type="ARBA" id="ARBA00023268"/>
    </source>
</evidence>
<evidence type="ECO:0000259" key="12">
    <source>
        <dbReference type="PROSITE" id="PS52004"/>
    </source>
</evidence>
<dbReference type="Gene3D" id="3.40.366.10">
    <property type="entry name" value="Malonyl-Coenzyme A Acyl Carrier Protein, domain 2"/>
    <property type="match status" value="1"/>
</dbReference>
<dbReference type="InterPro" id="IPR036291">
    <property type="entry name" value="NAD(P)-bd_dom_sf"/>
</dbReference>
<dbReference type="Pfam" id="PF14765">
    <property type="entry name" value="PS-DH"/>
    <property type="match status" value="1"/>
</dbReference>
<dbReference type="SMART" id="SM00822">
    <property type="entry name" value="PKS_KR"/>
    <property type="match status" value="1"/>
</dbReference>
<dbReference type="Pfam" id="PF00975">
    <property type="entry name" value="Thioesterase"/>
    <property type="match status" value="1"/>
</dbReference>
<name>A0A0A0N8C8_STRRN</name>
<dbReference type="Gene3D" id="3.40.47.10">
    <property type="match status" value="1"/>
</dbReference>
<organism evidence="14 15">
    <name type="scientific">Streptomyces rapamycinicus (strain ATCC 29253 / DSM 41530 / NRRL 5491 / AYB-994)</name>
    <name type="common">Streptomyces hygroscopicus (strain ATCC 29253)</name>
    <dbReference type="NCBI Taxonomy" id="1343740"/>
    <lineage>
        <taxon>Bacteria</taxon>
        <taxon>Bacillati</taxon>
        <taxon>Actinomycetota</taxon>
        <taxon>Actinomycetes</taxon>
        <taxon>Kitasatosporales</taxon>
        <taxon>Streptomycetaceae</taxon>
        <taxon>Streptomyces</taxon>
        <taxon>Streptomyces violaceusniger group</taxon>
    </lineage>
</organism>
<dbReference type="HOGENOM" id="CLU_000022_35_2_11"/>
<dbReference type="InterPro" id="IPR016039">
    <property type="entry name" value="Thiolase-like"/>
</dbReference>
<dbReference type="InterPro" id="IPR020802">
    <property type="entry name" value="TesA-like"/>
</dbReference>
<dbReference type="InterPro" id="IPR032821">
    <property type="entry name" value="PKS_assoc"/>
</dbReference>
<accession>A0A0A0N8C8</accession>
<keyword evidence="3" id="KW-0596">Phosphopantetheine</keyword>
<dbReference type="InterPro" id="IPR055123">
    <property type="entry name" value="SpnB-like_Rossmann"/>
</dbReference>
<dbReference type="PANTHER" id="PTHR43775">
    <property type="entry name" value="FATTY ACID SYNTHASE"/>
    <property type="match status" value="1"/>
</dbReference>
<dbReference type="Proteomes" id="UP000281594">
    <property type="component" value="Unassembled WGS sequence"/>
</dbReference>
<dbReference type="PROSITE" id="PS50075">
    <property type="entry name" value="CARRIER"/>
    <property type="match status" value="1"/>
</dbReference>
<proteinExistence type="predicted"/>
<dbReference type="Pfam" id="PF16197">
    <property type="entry name" value="KAsynt_C_assoc"/>
    <property type="match status" value="1"/>
</dbReference>
<dbReference type="PROSITE" id="PS00606">
    <property type="entry name" value="KS3_1"/>
    <property type="match status" value="1"/>
</dbReference>
<dbReference type="GO" id="GO:0033068">
    <property type="term" value="P:macrolide biosynthetic process"/>
    <property type="evidence" value="ECO:0007669"/>
    <property type="project" value="UniProtKB-ARBA"/>
</dbReference>
<dbReference type="Pfam" id="PF00109">
    <property type="entry name" value="ketoacyl-synt"/>
    <property type="match status" value="1"/>
</dbReference>
<dbReference type="Pfam" id="PF02801">
    <property type="entry name" value="Ketoacyl-synt_C"/>
    <property type="match status" value="1"/>
</dbReference>
<dbReference type="InterPro" id="IPR009081">
    <property type="entry name" value="PP-bd_ACP"/>
</dbReference>
<keyword evidence="4" id="KW-0597">Phosphoprotein</keyword>
<feature type="active site" description="Proton acceptor; for dehydratase activity" evidence="9">
    <location>
        <position position="977"/>
    </location>
</feature>
<dbReference type="Pfam" id="PF22953">
    <property type="entry name" value="SpnB_Rossmann"/>
    <property type="match status" value="1"/>
</dbReference>
<dbReference type="InterPro" id="IPR015083">
    <property type="entry name" value="NorB/c/GfsB-D-like_docking"/>
</dbReference>
<sequence>MSEAKLRDYLKRVTTDLHRTRQRLQEAEAKDHEPIAIVGMACRYPGGVASPEDLWELVANGRDAVTGFPADRGWDLEALYDPDPDKPGTSYAREGGFVTDADHFDPAFFGISPREALAMDPQQRLLLETAWEAMERAGVDPATLRGSRTGVFAGVMYQDYATRLRQVPDDVEGYVGSGGSGSIASGRIAYTFGLEGPAVTVDTACSSSLVALHLAAQALRRQECSLALVGGSMVMSTPVAFVDFSRQRGLASDGRCKAFAASADGTGWGEGVGMLLVERLSDARRNGHQVLAVVTGSATNQDGASSGLTAPNGPSQQRVIRQALADAGLTPADVDAVEAHGTGTPLGDPIEAGALLATYGRNRPEDRPLWLGSLKSNIGHTQAAAGVGGVIKTVLALRHGVLPKTLHAEEPTPNVEWESGAVRLLAEARPWPEPEAERPRRAAVSAFGFSGTNAHVILEQAPAEEAADEISADETPADETPTDTAPAAAPAAVSSDLVPWPLSGRTEEALRAQAARLRSYVAGASGPSAADIGYSLALTRSAFAHRAVVVGSNRTELLGELDQLASGVTPGAVAGAGKTAFLFTGQGAQRLGMGRALHTAFPVFAAAFDAVCAELDRHLDGHVGHAVRDVVFGEDAELLDRTLYTQTGLFAVEVALYRLLESWGVTADFLVGHSVGELAAAHVAGVFSLEDACALVAARGRLMDALPAGGAMVSLRTAEAEVLPHLAGEEDQVSLGAVNGPAATVISGEEKAVLRIADAVGGKSKRLRVGVAAHSPLMDPMLEEFAKVAGELTYATPRIAVVSNVTGEAVAEELSSPEYWVRHVRRPVRFRDGVRFLEDQGVTRYVEVGPSGVLSVMGQECVADPDAAAFVPLLRKDRGEAESLLAGVGRVHAHGGAVDWEQVFAGRGARRVELPTYAFQRQRYWLDGSDRAGDVTSAGLGPAGHPLLGAAVELADSDGLVLTGRLSLAAQPWLADHAVSGTVLFPGTAFLELAIQAGDQVGCDQVEELTLQAPLILPARGALTLRVTVGEPDESGRRPLNVHSRPEGAGFGEPWTPHATGALATATPGAPAELTAWPPADATELDVGDMYERYAAGGFGYGPAFQGLRAAWLRGDEVFAEVRLAQEQRPAAAGYGIHPALLDASLHGIALGTLFAGEDPGTAQGRLPFSWTGVSLHAAGADEVRVRISPAGEDTVALAVADPTGRPVATVEGLLLRKMTGDQLSGARAASSESLFQLDWPALTGAGRPAPLTRAALVGDDGLDVTESLFAAGVHLESYVDLESLGAAVDAGTAAPAAVLVSCAAGPGAPADAVRDSLRTALELAQNWSADERFADSRLVFVTRGAVATEPGAEVADLPGAAVWGLVRSAQSENPDRFTLVDLDEHEESVRALPAVLPSGEPQLALRAGQAHTPRLARAQGATGTTGATRALDPEGTVLITGATGTLGGLLARHLVTRHGVRHLLLTSRRGPAAEGAGRLREELTELGATVTVAACDTADRDAVAALVAQVPAGHPLTGVFHTAGVLDDGVISSLTPERMDTVLRPKVDAALHLHEATRELDLAAFVLFSSAAGVLGGAGQGNYAAANGFLDAFAQARRAQGLPAHSLAWGLWAQAGAMTATADTAGAARSGVAALSSEQGMELLDTALALDTPLLIPMRIDLAALRAGAGSGSVPLLLRGLVRTPARRAGATTRGGSPGGGSALRERLAALPEAEQDAVLVELVCAQVATVLGHPDPSAIGPAHEFVDSGFDSLTAVELRNRLNAATGLRLPATLAFDHETPTDLAARLRSELAAARQPDPSEQTPAGAAPAAAGESTTLSTLYTEAFETGKWKEIFDLLHATAALRPRFSATSELAKLPMPVRLSKGPAEQHMFCFSSCLAVAGIHQYARFAASLRGRRDVSALALPGFGRGEPLPETADAVVAAQAEAVAKAADGQPVVLLGSSAGGWFAHAAAGHLERMGIRPTAVVLVDTYVPKSSILNQFGLSLMDGMTEREGVFVTMDDARLSAMGWYLNLFGGWDPEPIETPTLLVRALEPLSTGSLKLEELPDWRSFWELPHDIVDVRGNHFTMMEDHSLPTAQAIEDWLERLPATASDPSPYKPVHPASGALPASE</sequence>
<dbReference type="InterPro" id="IPR001031">
    <property type="entry name" value="Thioesterase"/>
</dbReference>
<keyword evidence="5" id="KW-0808">Transferase</keyword>
<reference evidence="14 15" key="1">
    <citation type="journal article" date="2018" name="J. Biol. Chem.">
        <title>Discovery of the actinoplanic acid pathway in Streptomyces rapamycinicus reveals a genetically conserved synergism with rapamycin.</title>
        <authorList>
            <person name="Mrak P."/>
            <person name="Krastel P."/>
            <person name="Pivk Lukancic P."/>
            <person name="Tao J."/>
            <person name="Pistorius D."/>
            <person name="Moore C.M."/>
        </authorList>
    </citation>
    <scope>NUCLEOTIDE SEQUENCE [LARGE SCALE GENOMIC DNA]</scope>
    <source>
        <strain evidence="14 15">NRRL 5491</strain>
    </source>
</reference>
<dbReference type="Gene3D" id="3.10.129.110">
    <property type="entry name" value="Polyketide synthase dehydratase"/>
    <property type="match status" value="1"/>
</dbReference>
<dbReference type="InterPro" id="IPR013968">
    <property type="entry name" value="PKS_KR"/>
</dbReference>
<keyword evidence="7" id="KW-0511">Multifunctional enzyme</keyword>
<dbReference type="FunFam" id="1.10.1200.10:FF:000007">
    <property type="entry name" value="Probable polyketide synthase pks17"/>
    <property type="match status" value="1"/>
</dbReference>
<dbReference type="SUPFAM" id="SSF101173">
    <property type="entry name" value="Docking domain B of the erythromycin polyketide synthase (DEBS)"/>
    <property type="match status" value="1"/>
</dbReference>
<evidence type="ECO:0000256" key="4">
    <source>
        <dbReference type="ARBA" id="ARBA00022553"/>
    </source>
</evidence>
<dbReference type="InterPro" id="IPR036299">
    <property type="entry name" value="Polyketide_synth_docking_sf"/>
</dbReference>
<dbReference type="SUPFAM" id="SSF53901">
    <property type="entry name" value="Thiolase-like"/>
    <property type="match status" value="1"/>
</dbReference>
<dbReference type="Gene3D" id="3.30.70.3290">
    <property type="match status" value="1"/>
</dbReference>
<evidence type="ECO:0000256" key="8">
    <source>
        <dbReference type="ARBA" id="ARBA00023315"/>
    </source>
</evidence>